<dbReference type="KEGG" id="lmat:92514503"/>
<dbReference type="OrthoDB" id="263609at2759"/>
<comment type="caution">
    <text evidence="1">The sequence shown here is derived from an EMBL/GenBank/DDBJ whole genome shotgun (WGS) entry which is preliminary data.</text>
</comment>
<organism evidence="1 2">
    <name type="scientific">Leishmania martiniquensis</name>
    <dbReference type="NCBI Taxonomy" id="1580590"/>
    <lineage>
        <taxon>Eukaryota</taxon>
        <taxon>Discoba</taxon>
        <taxon>Euglenozoa</taxon>
        <taxon>Kinetoplastea</taxon>
        <taxon>Metakinetoplastina</taxon>
        <taxon>Trypanosomatida</taxon>
        <taxon>Trypanosomatidae</taxon>
        <taxon>Leishmaniinae</taxon>
        <taxon>Leishmania</taxon>
    </lineage>
</organism>
<protein>
    <submittedName>
        <fullName evidence="1">Uncharacterized protein</fullName>
    </submittedName>
</protein>
<dbReference type="EMBL" id="JAFEUZ010000029">
    <property type="protein sequence ID" value="KAG5473852.1"/>
    <property type="molecule type" value="Genomic_DNA"/>
</dbReference>
<name>A0A836GTV2_9TRYP</name>
<dbReference type="Proteomes" id="UP000673552">
    <property type="component" value="Unassembled WGS sequence"/>
</dbReference>
<reference evidence="2" key="1">
    <citation type="journal article" date="2021" name="Microbiol. Resour. Announc.">
        <title>LGAAP: Leishmaniinae Genome Assembly and Annotation Pipeline.</title>
        <authorList>
            <person name="Almutairi H."/>
            <person name="Urbaniak M.D."/>
            <person name="Bates M.D."/>
            <person name="Jariyapan N."/>
            <person name="Kwakye-Nuako G."/>
            <person name="Thomaz-Soccol V."/>
            <person name="Al-Salem W.S."/>
            <person name="Dillon R.J."/>
            <person name="Bates P.A."/>
            <person name="Gatherer D."/>
        </authorList>
    </citation>
    <scope>NUCLEOTIDE SEQUENCE [LARGE SCALE GENOMIC DNA]</scope>
</reference>
<dbReference type="RefSeq" id="XP_067177086.1">
    <property type="nucleotide sequence ID" value="XM_067321991.1"/>
</dbReference>
<keyword evidence="2" id="KW-1185">Reference proteome</keyword>
<dbReference type="GeneID" id="92514503"/>
<evidence type="ECO:0000313" key="1">
    <source>
        <dbReference type="EMBL" id="KAG5473852.1"/>
    </source>
</evidence>
<evidence type="ECO:0000313" key="2">
    <source>
        <dbReference type="Proteomes" id="UP000673552"/>
    </source>
</evidence>
<sequence>MSGMSLEAPPPLTNWGLVLDGEVRHDTLNGGSCSAAQQSPKRRPARIAARDGSVTSCAVEGTLREVNARSRCRPDGSCGVVLDDWERSAIDLYREIRRHRGEGTKRPGNGVNSRESTQAGCLLDVSDNVLPSTYASLLGTAFSHLLGGPFSLPRQVPPSFASDNTAAPLPPLSSPLLLHYFLSIGYPLRSPCRGGTASASYAAALVAAAEETAAWFEGSSVAVEDTALSRIAAPVHYFGAHLLPDVVQQMVAAHRMPPATAAVWLLRVYVRLLVPQEAKEYRTQGAIAAAHGFESDLPDPGLAPVFCMEGLWHWANAMCAAVYHLQTCAQPAIGAGLDESETLSCDSVRRRLSEKTVSQPPTQAFTGGHGSSHAEWRLFALTVLQQTTALLLRGCFNTAAAGVPDASPGAKCTETCEKDVVCAQSPSTLASETVMPAVPTSRVVVEGLACFALLVRLHARFPTQGELQRSSGSAHTRAEAQAMAEKHWEGHAQLAVRQLPHLPPHYHHLVHLMDFVLTG</sequence>
<proteinExistence type="predicted"/>
<reference evidence="2" key="2">
    <citation type="journal article" date="2021" name="Sci. Data">
        <title>Chromosome-scale genome sequencing, assembly and annotation of six genomes from subfamily Leishmaniinae.</title>
        <authorList>
            <person name="Almutairi H."/>
            <person name="Urbaniak M.D."/>
            <person name="Bates M.D."/>
            <person name="Jariyapan N."/>
            <person name="Kwakye-Nuako G."/>
            <person name="Thomaz Soccol V."/>
            <person name="Al-Salem W.S."/>
            <person name="Dillon R.J."/>
            <person name="Bates P.A."/>
            <person name="Gatherer D."/>
        </authorList>
    </citation>
    <scope>NUCLEOTIDE SEQUENCE [LARGE SCALE GENOMIC DNA]</scope>
</reference>
<accession>A0A836GTV2</accession>
<dbReference type="AlphaFoldDB" id="A0A836GTV2"/>
<gene>
    <name evidence="1" type="ORF">LSCM1_04486</name>
</gene>